<feature type="domain" description="ABC transporter" evidence="4">
    <location>
        <begin position="6"/>
        <end position="233"/>
    </location>
</feature>
<evidence type="ECO:0000256" key="2">
    <source>
        <dbReference type="ARBA" id="ARBA00022741"/>
    </source>
</evidence>
<keyword evidence="2" id="KW-0547">Nucleotide-binding</keyword>
<dbReference type="SMART" id="SM00382">
    <property type="entry name" value="AAA"/>
    <property type="match status" value="1"/>
</dbReference>
<evidence type="ECO:0000259" key="4">
    <source>
        <dbReference type="PROSITE" id="PS50893"/>
    </source>
</evidence>
<evidence type="ECO:0000256" key="3">
    <source>
        <dbReference type="ARBA" id="ARBA00022840"/>
    </source>
</evidence>
<dbReference type="SUPFAM" id="SSF52540">
    <property type="entry name" value="P-loop containing nucleoside triphosphate hydrolases"/>
    <property type="match status" value="1"/>
</dbReference>
<accession>A0A9X5GSN5</accession>
<name>A0A9X5GSN5_9FIRM</name>
<keyword evidence="3 5" id="KW-0067">ATP-binding</keyword>
<evidence type="ECO:0000313" key="6">
    <source>
        <dbReference type="Proteomes" id="UP001154420"/>
    </source>
</evidence>
<dbReference type="Proteomes" id="UP001154420">
    <property type="component" value="Unassembled WGS sequence"/>
</dbReference>
<dbReference type="InterPro" id="IPR050166">
    <property type="entry name" value="ABC_transporter_ATP-bind"/>
</dbReference>
<gene>
    <name evidence="5" type="ORF">D5281_05790</name>
</gene>
<protein>
    <submittedName>
        <fullName evidence="5">ABC transporter ATP-binding protein</fullName>
    </submittedName>
</protein>
<dbReference type="AlphaFoldDB" id="A0A9X5GSN5"/>
<dbReference type="OrthoDB" id="9801958at2"/>
<proteinExistence type="predicted"/>
<dbReference type="InterPro" id="IPR003593">
    <property type="entry name" value="AAA+_ATPase"/>
</dbReference>
<evidence type="ECO:0000313" key="5">
    <source>
        <dbReference type="EMBL" id="NBJ92112.1"/>
    </source>
</evidence>
<dbReference type="RefSeq" id="WP_160559184.1">
    <property type="nucleotide sequence ID" value="NZ_QZDT01000006.1"/>
</dbReference>
<dbReference type="Gene3D" id="3.40.50.300">
    <property type="entry name" value="P-loop containing nucleotide triphosphate hydrolases"/>
    <property type="match status" value="1"/>
</dbReference>
<organism evidence="5 6">
    <name type="scientific">Parablautia muri</name>
    <dbReference type="NCBI Taxonomy" id="2320879"/>
    <lineage>
        <taxon>Bacteria</taxon>
        <taxon>Bacillati</taxon>
        <taxon>Bacillota</taxon>
        <taxon>Clostridia</taxon>
        <taxon>Lachnospirales</taxon>
        <taxon>Lachnospiraceae</taxon>
        <taxon>Parablautia</taxon>
    </lineage>
</organism>
<dbReference type="GO" id="GO:0016887">
    <property type="term" value="F:ATP hydrolysis activity"/>
    <property type="evidence" value="ECO:0007669"/>
    <property type="project" value="InterPro"/>
</dbReference>
<dbReference type="PROSITE" id="PS00211">
    <property type="entry name" value="ABC_TRANSPORTER_1"/>
    <property type="match status" value="1"/>
</dbReference>
<dbReference type="PROSITE" id="PS50893">
    <property type="entry name" value="ABC_TRANSPORTER_2"/>
    <property type="match status" value="1"/>
</dbReference>
<evidence type="ECO:0000256" key="1">
    <source>
        <dbReference type="ARBA" id="ARBA00022448"/>
    </source>
</evidence>
<dbReference type="PANTHER" id="PTHR42788:SF21">
    <property type="entry name" value="ABC TRANSPORTER ATP-BINDING PROTEIN"/>
    <property type="match status" value="1"/>
</dbReference>
<keyword evidence="6" id="KW-1185">Reference proteome</keyword>
<keyword evidence="1" id="KW-0813">Transport</keyword>
<comment type="caution">
    <text evidence="5">The sequence shown here is derived from an EMBL/GenBank/DDBJ whole genome shotgun (WGS) entry which is preliminary data.</text>
</comment>
<dbReference type="InterPro" id="IPR017871">
    <property type="entry name" value="ABC_transporter-like_CS"/>
</dbReference>
<dbReference type="CDD" id="cd03293">
    <property type="entry name" value="ABC_NrtD_SsuB_transporters"/>
    <property type="match status" value="1"/>
</dbReference>
<sequence length="255" mass="28373">MNQPVLECKNICFSYHNLKGETKALTNISFQVNRGEFLAIVGPSGCGKSTLLSIIAGLLKPESGEVLLNEKEQGHIGYMLQQDHLLEWRTIWKNILLGPEINKTLTREKEALAGKLLEDYGLSKFKDKKPSELSGGMKQRAALIRTMVMEPGLLLLDEPFSALDYQTRLSVSADIGKIIRASGITAILITHDLSEAISLSDRVLVLSKRPARIKNSIPIQLTLKDSSPLAARNAPEFQDIFNLLWKEISDEYRGD</sequence>
<dbReference type="EMBL" id="QZDT01000006">
    <property type="protein sequence ID" value="NBJ92112.1"/>
    <property type="molecule type" value="Genomic_DNA"/>
</dbReference>
<dbReference type="InterPro" id="IPR027417">
    <property type="entry name" value="P-loop_NTPase"/>
</dbReference>
<dbReference type="Pfam" id="PF00005">
    <property type="entry name" value="ABC_tran"/>
    <property type="match status" value="1"/>
</dbReference>
<dbReference type="GO" id="GO:0005524">
    <property type="term" value="F:ATP binding"/>
    <property type="evidence" value="ECO:0007669"/>
    <property type="project" value="UniProtKB-KW"/>
</dbReference>
<dbReference type="InterPro" id="IPR003439">
    <property type="entry name" value="ABC_transporter-like_ATP-bd"/>
</dbReference>
<dbReference type="PANTHER" id="PTHR42788">
    <property type="entry name" value="TAURINE IMPORT ATP-BINDING PROTEIN-RELATED"/>
    <property type="match status" value="1"/>
</dbReference>
<reference evidence="5" key="1">
    <citation type="submission" date="2018-09" db="EMBL/GenBank/DDBJ databases">
        <title>Murine metabolic-syndrome-specific gut microbial biobank.</title>
        <authorList>
            <person name="Liu C."/>
        </authorList>
    </citation>
    <scope>NUCLEOTIDE SEQUENCE</scope>
    <source>
        <strain evidence="5">D42-62</strain>
    </source>
</reference>